<keyword evidence="4" id="KW-0552">Olfaction</keyword>
<evidence type="ECO:0000256" key="7">
    <source>
        <dbReference type="ARBA" id="ARBA00023136"/>
    </source>
</evidence>
<dbReference type="Pfam" id="PF13853">
    <property type="entry name" value="7tm_4"/>
    <property type="match status" value="1"/>
</dbReference>
<feature type="transmembrane region" description="Helical" evidence="10">
    <location>
        <begin position="65"/>
        <end position="87"/>
    </location>
</feature>
<dbReference type="GO" id="GO:0007165">
    <property type="term" value="P:signal transduction"/>
    <property type="evidence" value="ECO:0000318"/>
    <property type="project" value="GO_Central"/>
</dbReference>
<gene>
    <name evidence="12" type="primary">LOC100681497</name>
</gene>
<dbReference type="AlphaFoldDB" id="F7CMM8"/>
<protein>
    <recommendedName>
        <fullName evidence="11">G-protein coupled receptors family 1 profile domain-containing protein</fullName>
    </recommendedName>
</protein>
<reference evidence="12" key="2">
    <citation type="submission" date="2025-08" db="UniProtKB">
        <authorList>
            <consortium name="Ensembl"/>
        </authorList>
    </citation>
    <scope>IDENTIFICATION</scope>
    <source>
        <strain evidence="12">Glennie</strain>
    </source>
</reference>
<feature type="transmembrane region" description="Helical" evidence="10">
    <location>
        <begin position="242"/>
        <end position="265"/>
    </location>
</feature>
<dbReference type="GO" id="GO:0004930">
    <property type="term" value="F:G protein-coupled receptor activity"/>
    <property type="evidence" value="ECO:0007669"/>
    <property type="project" value="UniProtKB-KW"/>
</dbReference>
<dbReference type="CDD" id="cd15918">
    <property type="entry name" value="7tmA_OR1_7-like"/>
    <property type="match status" value="1"/>
</dbReference>
<evidence type="ECO:0000256" key="5">
    <source>
        <dbReference type="ARBA" id="ARBA00022989"/>
    </source>
</evidence>
<dbReference type="InParanoid" id="F7CMM8"/>
<dbReference type="SUPFAM" id="SSF81321">
    <property type="entry name" value="Family A G protein-coupled receptor-like"/>
    <property type="match status" value="1"/>
</dbReference>
<dbReference type="PRINTS" id="PR00237">
    <property type="entry name" value="GPCRRHODOPSN"/>
</dbReference>
<sequence>MEGENQTRISEFVLLGLLGSPEQQQQQQQRLIFWLFLWMYLLGGAGNLLMILAVSSDPLLHTPMYFFLSNLSFVDLCLITTTVPKMLLNIQTQKKTISYAGCLTQMYFFSLLLGMDNMILAVMAFDRNVAICHPLHYTSVMLPSLCGLLVAVPWVLTNLISLSLTLLTARLSFCGNNEIPHFFCDINGLLKLSCSDTRSAENLLLILTSVLGMPPLVGILASYSRIVATVLRIPSAKGKWKVFSTCGSHLTVVALFYGSGLAVFFTPPSSHSKRKDTAASMMYTVVTPMFNPFIYSLRNKDMKGVVKKWFHLTSVPHEMERRPSSPY</sequence>
<accession>F7CMM8</accession>
<organism evidence="12 13">
    <name type="scientific">Ornithorhynchus anatinus</name>
    <name type="common">Duckbill platypus</name>
    <dbReference type="NCBI Taxonomy" id="9258"/>
    <lineage>
        <taxon>Eukaryota</taxon>
        <taxon>Metazoa</taxon>
        <taxon>Chordata</taxon>
        <taxon>Craniata</taxon>
        <taxon>Vertebrata</taxon>
        <taxon>Euteleostomi</taxon>
        <taxon>Mammalia</taxon>
        <taxon>Monotremata</taxon>
        <taxon>Ornithorhynchidae</taxon>
        <taxon>Ornithorhynchus</taxon>
    </lineage>
</organism>
<keyword evidence="5 10" id="KW-1133">Transmembrane helix</keyword>
<dbReference type="PANTHER" id="PTHR48001">
    <property type="entry name" value="OLFACTORY RECEPTOR"/>
    <property type="match status" value="1"/>
</dbReference>
<dbReference type="OMA" id="NVAICHP"/>
<dbReference type="Ensembl" id="ENSOANT00000012366.2">
    <property type="protein sequence ID" value="ENSOANP00000012364.2"/>
    <property type="gene ID" value="ENSOANG00000007761.3"/>
</dbReference>
<dbReference type="InterPro" id="IPR000725">
    <property type="entry name" value="Olfact_rcpt"/>
</dbReference>
<keyword evidence="8" id="KW-0675">Receptor</keyword>
<comment type="subcellular location">
    <subcellularLocation>
        <location evidence="1">Membrane</location>
        <topology evidence="1">Multi-pass membrane protein</topology>
    </subcellularLocation>
</comment>
<dbReference type="HOGENOM" id="CLU_012526_1_3_1"/>
<feature type="transmembrane region" description="Helical" evidence="10">
    <location>
        <begin position="277"/>
        <end position="297"/>
    </location>
</feature>
<keyword evidence="9" id="KW-0807">Transducer</keyword>
<dbReference type="PRINTS" id="PR00245">
    <property type="entry name" value="OLFACTORYR"/>
</dbReference>
<proteinExistence type="predicted"/>
<evidence type="ECO:0000256" key="6">
    <source>
        <dbReference type="ARBA" id="ARBA00023040"/>
    </source>
</evidence>
<dbReference type="Gene3D" id="1.20.1070.10">
    <property type="entry name" value="Rhodopsin 7-helix transmembrane proteins"/>
    <property type="match status" value="1"/>
</dbReference>
<reference evidence="12" key="3">
    <citation type="submission" date="2025-09" db="UniProtKB">
        <authorList>
            <consortium name="Ensembl"/>
        </authorList>
    </citation>
    <scope>IDENTIFICATION</scope>
    <source>
        <strain evidence="12">Glennie</strain>
    </source>
</reference>
<evidence type="ECO:0000259" key="11">
    <source>
        <dbReference type="PROSITE" id="PS50262"/>
    </source>
</evidence>
<name>F7CMM8_ORNAN</name>
<evidence type="ECO:0000256" key="3">
    <source>
        <dbReference type="ARBA" id="ARBA00022692"/>
    </source>
</evidence>
<reference evidence="12 13" key="1">
    <citation type="journal article" date="2008" name="Nature">
        <title>Genome analysis of the platypus reveals unique signatures of evolution.</title>
        <authorList>
            <person name="Warren W.C."/>
            <person name="Hillier L.W."/>
            <person name="Marshall Graves J.A."/>
            <person name="Birney E."/>
            <person name="Ponting C.P."/>
            <person name="Grutzner F."/>
            <person name="Belov K."/>
            <person name="Miller W."/>
            <person name="Clarke L."/>
            <person name="Chinwalla A.T."/>
            <person name="Yang S.P."/>
            <person name="Heger A."/>
            <person name="Locke D.P."/>
            <person name="Miethke P."/>
            <person name="Waters P.D."/>
            <person name="Veyrunes F."/>
            <person name="Fulton L."/>
            <person name="Fulton B."/>
            <person name="Graves T."/>
            <person name="Wallis J."/>
            <person name="Puente X.S."/>
            <person name="Lopez-Otin C."/>
            <person name="Ordonez G.R."/>
            <person name="Eichler E.E."/>
            <person name="Chen L."/>
            <person name="Cheng Z."/>
            <person name="Deakin J.E."/>
            <person name="Alsop A."/>
            <person name="Thompson K."/>
            <person name="Kirby P."/>
            <person name="Papenfuss A.T."/>
            <person name="Wakefield M.J."/>
            <person name="Olender T."/>
            <person name="Lancet D."/>
            <person name="Huttley G.A."/>
            <person name="Smit A.F."/>
            <person name="Pask A."/>
            <person name="Temple-Smith P."/>
            <person name="Batzer M.A."/>
            <person name="Walker J.A."/>
            <person name="Konkel M.K."/>
            <person name="Harris R.S."/>
            <person name="Whittington C.M."/>
            <person name="Wong E.S."/>
            <person name="Gemmell N.J."/>
            <person name="Buschiazzo E."/>
            <person name="Vargas Jentzsch I.M."/>
            <person name="Merkel A."/>
            <person name="Schmitz J."/>
            <person name="Zemann A."/>
            <person name="Churakov G."/>
            <person name="Kriegs J.O."/>
            <person name="Brosius J."/>
            <person name="Murchison E.P."/>
            <person name="Sachidanandam R."/>
            <person name="Smith C."/>
            <person name="Hannon G.J."/>
            <person name="Tsend-Ayush E."/>
            <person name="McMillan D."/>
            <person name="Attenborough R."/>
            <person name="Rens W."/>
            <person name="Ferguson-Smith M."/>
            <person name="Lefevre C.M."/>
            <person name="Sharp J.A."/>
            <person name="Nicholas K.R."/>
            <person name="Ray D.A."/>
            <person name="Kube M."/>
            <person name="Reinhardt R."/>
            <person name="Pringle T.H."/>
            <person name="Taylor J."/>
            <person name="Jones R.C."/>
            <person name="Nixon B."/>
            <person name="Dacheux J.L."/>
            <person name="Niwa H."/>
            <person name="Sekita Y."/>
            <person name="Huang X."/>
            <person name="Stark A."/>
            <person name="Kheradpour P."/>
            <person name="Kellis M."/>
            <person name="Flicek P."/>
            <person name="Chen Y."/>
            <person name="Webber C."/>
            <person name="Hardison R."/>
            <person name="Nelson J."/>
            <person name="Hallsworth-Pepin K."/>
            <person name="Delehaunty K."/>
            <person name="Markovic C."/>
            <person name="Minx P."/>
            <person name="Feng Y."/>
            <person name="Kremitzki C."/>
            <person name="Mitreva M."/>
            <person name="Glasscock J."/>
            <person name="Wylie T."/>
            <person name="Wohldmann P."/>
            <person name="Thiru P."/>
            <person name="Nhan M.N."/>
            <person name="Pohl C.S."/>
            <person name="Smith S.M."/>
            <person name="Hou S."/>
            <person name="Nefedov M."/>
            <person name="de Jong P.J."/>
            <person name="Renfree M.B."/>
            <person name="Mardis E.R."/>
            <person name="Wilson R.K."/>
        </authorList>
    </citation>
    <scope>NUCLEOTIDE SEQUENCE [LARGE SCALE GENOMIC DNA]</scope>
    <source>
        <strain evidence="12 13">Glennie</strain>
    </source>
</reference>
<keyword evidence="7 10" id="KW-0472">Membrane</keyword>
<evidence type="ECO:0000313" key="12">
    <source>
        <dbReference type="Ensembl" id="ENSOANP00000012364.2"/>
    </source>
</evidence>
<keyword evidence="13" id="KW-1185">Reference proteome</keyword>
<dbReference type="GO" id="GO:0005886">
    <property type="term" value="C:plasma membrane"/>
    <property type="evidence" value="ECO:0000318"/>
    <property type="project" value="GO_Central"/>
</dbReference>
<evidence type="ECO:0000256" key="2">
    <source>
        <dbReference type="ARBA" id="ARBA00022606"/>
    </source>
</evidence>
<evidence type="ECO:0000256" key="10">
    <source>
        <dbReference type="SAM" id="Phobius"/>
    </source>
</evidence>
<keyword evidence="2" id="KW-0716">Sensory transduction</keyword>
<dbReference type="STRING" id="9258.ENSOANP00000012364"/>
<keyword evidence="3 10" id="KW-0812">Transmembrane</keyword>
<dbReference type="GeneTree" id="ENSGT00940000153683"/>
<evidence type="ECO:0000256" key="1">
    <source>
        <dbReference type="ARBA" id="ARBA00004141"/>
    </source>
</evidence>
<dbReference type="GO" id="GO:0004984">
    <property type="term" value="F:olfactory receptor activity"/>
    <property type="evidence" value="ECO:0000318"/>
    <property type="project" value="GO_Central"/>
</dbReference>
<feature type="transmembrane region" description="Helical" evidence="10">
    <location>
        <begin position="137"/>
        <end position="156"/>
    </location>
</feature>
<evidence type="ECO:0000313" key="13">
    <source>
        <dbReference type="Proteomes" id="UP000002279"/>
    </source>
</evidence>
<dbReference type="PROSITE" id="PS50262">
    <property type="entry name" value="G_PROTEIN_RECEP_F1_2"/>
    <property type="match status" value="1"/>
</dbReference>
<dbReference type="eggNOG" id="ENOG502SHUD">
    <property type="taxonomic scope" value="Eukaryota"/>
</dbReference>
<evidence type="ECO:0000256" key="4">
    <source>
        <dbReference type="ARBA" id="ARBA00022725"/>
    </source>
</evidence>
<dbReference type="FunFam" id="1.20.1070.10:FF:000009">
    <property type="entry name" value="Olfactory receptor"/>
    <property type="match status" value="1"/>
</dbReference>
<feature type="transmembrane region" description="Helical" evidence="10">
    <location>
        <begin position="107"/>
        <end position="125"/>
    </location>
</feature>
<feature type="transmembrane region" description="Helical" evidence="10">
    <location>
        <begin position="31"/>
        <end position="53"/>
    </location>
</feature>
<dbReference type="InterPro" id="IPR000276">
    <property type="entry name" value="GPCR_Rhodpsn"/>
</dbReference>
<evidence type="ECO:0000256" key="8">
    <source>
        <dbReference type="ARBA" id="ARBA00023170"/>
    </source>
</evidence>
<keyword evidence="6" id="KW-0297">G-protein coupled receptor</keyword>
<dbReference type="Proteomes" id="UP000002279">
    <property type="component" value="Chromosome X1"/>
</dbReference>
<evidence type="ECO:0000256" key="9">
    <source>
        <dbReference type="ARBA" id="ARBA00023224"/>
    </source>
</evidence>
<feature type="domain" description="G-protein coupled receptors family 1 profile" evidence="11">
    <location>
        <begin position="46"/>
        <end position="295"/>
    </location>
</feature>
<dbReference type="InterPro" id="IPR017452">
    <property type="entry name" value="GPCR_Rhodpsn_7TM"/>
</dbReference>